<dbReference type="Proteomes" id="UP001557470">
    <property type="component" value="Unassembled WGS sequence"/>
</dbReference>
<dbReference type="AlphaFoldDB" id="A0ABD0W108"/>
<organism evidence="2 3">
    <name type="scientific">Umbra pygmaea</name>
    <name type="common">Eastern mudminnow</name>
    <dbReference type="NCBI Taxonomy" id="75934"/>
    <lineage>
        <taxon>Eukaryota</taxon>
        <taxon>Metazoa</taxon>
        <taxon>Chordata</taxon>
        <taxon>Craniata</taxon>
        <taxon>Vertebrata</taxon>
        <taxon>Euteleostomi</taxon>
        <taxon>Actinopterygii</taxon>
        <taxon>Neopterygii</taxon>
        <taxon>Teleostei</taxon>
        <taxon>Protacanthopterygii</taxon>
        <taxon>Esociformes</taxon>
        <taxon>Umbridae</taxon>
        <taxon>Umbra</taxon>
    </lineage>
</organism>
<name>A0ABD0W108_UMBPY</name>
<gene>
    <name evidence="2" type="ORF">UPYG_G00339770</name>
</gene>
<feature type="region of interest" description="Disordered" evidence="1">
    <location>
        <begin position="1"/>
        <end position="25"/>
    </location>
</feature>
<protein>
    <submittedName>
        <fullName evidence="2">Uncharacterized protein</fullName>
    </submittedName>
</protein>
<evidence type="ECO:0000313" key="3">
    <source>
        <dbReference type="Proteomes" id="UP001557470"/>
    </source>
</evidence>
<comment type="caution">
    <text evidence="2">The sequence shown here is derived from an EMBL/GenBank/DDBJ whole genome shotgun (WGS) entry which is preliminary data.</text>
</comment>
<dbReference type="EMBL" id="JAGEUA010000011">
    <property type="protein sequence ID" value="KAL0962418.1"/>
    <property type="molecule type" value="Genomic_DNA"/>
</dbReference>
<sequence length="223" mass="23181">MAGLQPRPTPRTQTPGEGRAMPQSPIEVSWDNGLVTAEAFKSPASFLGAGASLVDIDSLLSFTPKQPPLNVITQQQSILQGPSMAGPMGSVMPNAGVSWTTFPSNSSLFGPTLSPYNVTQPRLASPNCMHGFPLSQISSKSLRMPHPGLAMPAIRPQVAPPYVGPRMVQLNSVGGIPQAGQAAVAQLGVSTSTAGGGVLLQPNMVWGTATGELSPQNKNPFLF</sequence>
<keyword evidence="3" id="KW-1185">Reference proteome</keyword>
<proteinExistence type="predicted"/>
<evidence type="ECO:0000256" key="1">
    <source>
        <dbReference type="SAM" id="MobiDB-lite"/>
    </source>
</evidence>
<reference evidence="2 3" key="1">
    <citation type="submission" date="2024-06" db="EMBL/GenBank/DDBJ databases">
        <authorList>
            <person name="Pan Q."/>
            <person name="Wen M."/>
            <person name="Jouanno E."/>
            <person name="Zahm M."/>
            <person name="Klopp C."/>
            <person name="Cabau C."/>
            <person name="Louis A."/>
            <person name="Berthelot C."/>
            <person name="Parey E."/>
            <person name="Roest Crollius H."/>
            <person name="Montfort J."/>
            <person name="Robinson-Rechavi M."/>
            <person name="Bouchez O."/>
            <person name="Lampietro C."/>
            <person name="Lopez Roques C."/>
            <person name="Donnadieu C."/>
            <person name="Postlethwait J."/>
            <person name="Bobe J."/>
            <person name="Verreycken H."/>
            <person name="Guiguen Y."/>
        </authorList>
    </citation>
    <scope>NUCLEOTIDE SEQUENCE [LARGE SCALE GENOMIC DNA]</scope>
    <source>
        <strain evidence="2">Up_M1</strain>
        <tissue evidence="2">Testis</tissue>
    </source>
</reference>
<evidence type="ECO:0000313" key="2">
    <source>
        <dbReference type="EMBL" id="KAL0962418.1"/>
    </source>
</evidence>
<accession>A0ABD0W108</accession>